<dbReference type="Proteomes" id="UP001043456">
    <property type="component" value="Unassembled WGS sequence"/>
</dbReference>
<organism evidence="1 2">
    <name type="scientific">Aspergillus pseudoviridinutans</name>
    <dbReference type="NCBI Taxonomy" id="1517512"/>
    <lineage>
        <taxon>Eukaryota</taxon>
        <taxon>Fungi</taxon>
        <taxon>Dikarya</taxon>
        <taxon>Ascomycota</taxon>
        <taxon>Pezizomycotina</taxon>
        <taxon>Eurotiomycetes</taxon>
        <taxon>Eurotiomycetidae</taxon>
        <taxon>Eurotiales</taxon>
        <taxon>Aspergillaceae</taxon>
        <taxon>Aspergillus</taxon>
        <taxon>Aspergillus subgen. Fumigati</taxon>
    </lineage>
</organism>
<dbReference type="SUPFAM" id="SSF52047">
    <property type="entry name" value="RNI-like"/>
    <property type="match status" value="1"/>
</dbReference>
<dbReference type="AlphaFoldDB" id="A0A9P3ES74"/>
<evidence type="ECO:0000313" key="2">
    <source>
        <dbReference type="Proteomes" id="UP001043456"/>
    </source>
</evidence>
<dbReference type="InterPro" id="IPR032675">
    <property type="entry name" value="LRR_dom_sf"/>
</dbReference>
<dbReference type="OrthoDB" id="3945550at2759"/>
<gene>
    <name evidence="1" type="ORF">Asppvi_002230</name>
</gene>
<comment type="caution">
    <text evidence="1">The sequence shown here is derived from an EMBL/GenBank/DDBJ whole genome shotgun (WGS) entry which is preliminary data.</text>
</comment>
<name>A0A9P3ES74_9EURO</name>
<dbReference type="GeneID" id="67000842"/>
<protein>
    <submittedName>
        <fullName evidence="1">Uncharacterized protein</fullName>
    </submittedName>
</protein>
<evidence type="ECO:0000313" key="1">
    <source>
        <dbReference type="EMBL" id="GIJ83410.1"/>
    </source>
</evidence>
<keyword evidence="2" id="KW-1185">Reference proteome</keyword>
<proteinExistence type="predicted"/>
<dbReference type="RefSeq" id="XP_043154157.1">
    <property type="nucleotide sequence ID" value="XM_043298222.1"/>
</dbReference>
<dbReference type="EMBL" id="BHVY01000002">
    <property type="protein sequence ID" value="GIJ83410.1"/>
    <property type="molecule type" value="Genomic_DNA"/>
</dbReference>
<dbReference type="Gene3D" id="3.80.10.10">
    <property type="entry name" value="Ribonuclease Inhibitor"/>
    <property type="match status" value="1"/>
</dbReference>
<reference evidence="1 2" key="1">
    <citation type="submission" date="2018-10" db="EMBL/GenBank/DDBJ databases">
        <title>Pan-genome distribution and transcriptional activeness of fungal secondary metabolism genes in Aspergillus section Fumigati.</title>
        <authorList>
            <person name="Takahashi H."/>
            <person name="Umemura M."/>
            <person name="Ninomiya A."/>
            <person name="Kusuya Y."/>
            <person name="Urayama S."/>
            <person name="Shimizu M."/>
            <person name="Watanabe A."/>
            <person name="Kamei K."/>
            <person name="Yaguchi T."/>
            <person name="Hagiwara D."/>
        </authorList>
    </citation>
    <scope>NUCLEOTIDE SEQUENCE [LARGE SCALE GENOMIC DNA]</scope>
    <source>
        <strain evidence="1 2">IFM 55266</strain>
    </source>
</reference>
<accession>A0A9P3ES74</accession>
<sequence length="668" mass="76834">MEDLPIEVLQHICFMIKTDSPGDLPLLRLINRLWSDLVAPFLFETLRVKFRDLAGLQATASEVDQGGLGQIFLKYARKLDVVCLYEPYIETKKAKSLWQVKDWGMEFADYIPPAHRDTFLEHRLRESIDSELGFLNLSVGYYSQKEWQPLVSLIARLEHLKELNYAMENTFPAPVHQAIRQYHPRCRVNIWTFQSLSIDVPGLGRARLGSSFSMDDPFEISILRSPGLHTFALDYSTTNDPSGGQGFVHLDELLPFVCMGQNLKRLTIRDIGVSMDVSIKKIKQEWKDFSAELKPVPAACLESLSLDIDGHRPSEEVLVKLGNLVDLSRLRSLDMSIYSSPSLLAQAASLFHSLERLFVAMDPWAKNNEDVNADDEEMVAAVLAFAPLRFLCLRGLRSTSSLDHILQHHGTSLHGLAIEASENGGRVLRSPMIYDNGYKYPVLDSQHISQLVDCCPNLQELRLQIKRQGGNHRECNIYRALGQFTQLHTLILDLHCDPRRLPIGPESASTACLRETLINAATDESLVMSIWNLIASTQPSKRLRKLRIIPFGANFYSREETHVIRQLSRSFLLTRPDVYNQRNPDVREIGKEAWELWREDDITEYGRLHIPVWVEDLLNEIWPSTRVQNKHWSQYWKSFQEFWPSTWGVEKKHWSQYWKSFPLQMEPL</sequence>